<dbReference type="Pfam" id="PF07580">
    <property type="entry name" value="Peptidase_M26_C"/>
    <property type="match status" value="1"/>
</dbReference>
<feature type="domain" description="G5" evidence="6">
    <location>
        <begin position="355"/>
        <end position="435"/>
    </location>
</feature>
<dbReference type="Pfam" id="PF07501">
    <property type="entry name" value="G5"/>
    <property type="match status" value="5"/>
</dbReference>
<dbReference type="SUPFAM" id="SSF46997">
    <property type="entry name" value="Bacterial immunoglobulin/albumin-binding domains"/>
    <property type="match status" value="1"/>
</dbReference>
<evidence type="ECO:0000256" key="5">
    <source>
        <dbReference type="SAM" id="Phobius"/>
    </source>
</evidence>
<evidence type="ECO:0000313" key="8">
    <source>
        <dbReference type="Proteomes" id="UP000193121"/>
    </source>
</evidence>
<dbReference type="InterPro" id="IPR008006">
    <property type="entry name" value="Peptidase_M26_N_dom"/>
</dbReference>
<dbReference type="GO" id="GO:0004222">
    <property type="term" value="F:metalloendopeptidase activity"/>
    <property type="evidence" value="ECO:0007669"/>
    <property type="project" value="InterPro"/>
</dbReference>
<dbReference type="GO" id="GO:0006508">
    <property type="term" value="P:proteolysis"/>
    <property type="evidence" value="ECO:0007669"/>
    <property type="project" value="UniProtKB-KW"/>
</dbReference>
<dbReference type="Gene3D" id="1.20.120.1850">
    <property type="entry name" value="Ebh helix bundles repeating unit (S and A modules)"/>
    <property type="match status" value="2"/>
</dbReference>
<dbReference type="InterPro" id="IPR011505">
    <property type="entry name" value="Peptidase_M26_C_dom"/>
</dbReference>
<feature type="region of interest" description="Disordered" evidence="4">
    <location>
        <begin position="204"/>
        <end position="257"/>
    </location>
</feature>
<keyword evidence="2" id="KW-0732">Signal</keyword>
<evidence type="ECO:0000259" key="6">
    <source>
        <dbReference type="PROSITE" id="PS51109"/>
    </source>
</evidence>
<feature type="compositionally biased region" description="Basic and acidic residues" evidence="4">
    <location>
        <begin position="248"/>
        <end position="257"/>
    </location>
</feature>
<evidence type="ECO:0000256" key="3">
    <source>
        <dbReference type="ARBA" id="ARBA00022801"/>
    </source>
</evidence>
<keyword evidence="3" id="KW-0378">Hydrolase</keyword>
<feature type="region of interest" description="Disordered" evidence="4">
    <location>
        <begin position="311"/>
        <end position="351"/>
    </location>
</feature>
<dbReference type="Pfam" id="PF07554">
    <property type="entry name" value="FIVAR"/>
    <property type="match status" value="2"/>
</dbReference>
<accession>A0A1X1HMQ6</accession>
<dbReference type="Pfam" id="PF04650">
    <property type="entry name" value="YSIRK_signal"/>
    <property type="match status" value="1"/>
</dbReference>
<protein>
    <submittedName>
        <fullName evidence="7">Peptidase</fullName>
    </submittedName>
</protein>
<feature type="domain" description="G5" evidence="6">
    <location>
        <begin position="545"/>
        <end position="625"/>
    </location>
</feature>
<gene>
    <name evidence="7" type="ORF">B7717_02910</name>
</gene>
<dbReference type="GO" id="GO:0008270">
    <property type="term" value="F:zinc ion binding"/>
    <property type="evidence" value="ECO:0007669"/>
    <property type="project" value="InterPro"/>
</dbReference>
<proteinExistence type="predicted"/>
<organism evidence="7 8">
    <name type="scientific">Streptococcus oralis subsp. oralis</name>
    <dbReference type="NCBI Taxonomy" id="1891914"/>
    <lineage>
        <taxon>Bacteria</taxon>
        <taxon>Bacillati</taxon>
        <taxon>Bacillota</taxon>
        <taxon>Bacilli</taxon>
        <taxon>Lactobacillales</taxon>
        <taxon>Streptococcaceae</taxon>
        <taxon>Streptococcus</taxon>
    </lineage>
</organism>
<feature type="transmembrane region" description="Helical" evidence="5">
    <location>
        <begin position="21"/>
        <end position="40"/>
    </location>
</feature>
<dbReference type="NCBIfam" id="TIGR01168">
    <property type="entry name" value="YSIRK_signal"/>
    <property type="match status" value="1"/>
</dbReference>
<feature type="transmembrane region" description="Helical" evidence="5">
    <location>
        <begin position="113"/>
        <end position="133"/>
    </location>
</feature>
<feature type="compositionally biased region" description="Polar residues" evidence="4">
    <location>
        <begin position="221"/>
        <end position="231"/>
    </location>
</feature>
<comment type="caution">
    <text evidence="7">The sequence shown here is derived from an EMBL/GenBank/DDBJ whole genome shotgun (WGS) entry which is preliminary data.</text>
</comment>
<keyword evidence="5" id="KW-0812">Transmembrane</keyword>
<sequence>MMKERLEMKRSYLGEKHQRFSLRKVSVGLVSALVGVFYLFSGGGSLASVAASEQTPSVTKQIHYKYVTESELTDQEKQLVVKELPQFAEETDDTYYLIYRPTRQLPATGHSQLISSIAAGAGIVLLVVAIKLGRDDRKKLASFMLLTSLGSQLIAPTSLALTNQMLADYNQELTVQVGETLQSPLTIEGYQYVGYLKSQKEVNSPVDGKKELNHSAPIDTPVQTSNGSQAQEEYRSQKPSDAPVFEQPELKVDSKDTSRTEIIPFQVVEVEADDLPQGQTEVIQAGKNGSRTIVTRSYFLNGQVIHTEEVSNQVTTEPTSEIRKVGSKIPSPTKPSPGESVSEKPTDAPINEVPSLNVEEKDVTTTVAEPYTRERVESDSLPVGQIKITQAGQDGVRTIVTRQYMVNGKVERSQELSNEVTTPAVSEIVTVGTGPVSEKPTDAPVNEVPSLEVEEKDVTTTVAEPYTRERVESDSLPVGQTKITQAGQDGVRTIVTRQYMVDGKVERSQELSNEVTTPAVSEIVTVGTGPVSEKPTDAPINEVPSLNVEEKDVTTTVAEPYTRERVESDSLPVGQTKITQAGQDGVRTIVTRQYLVDGKVERSQEISNEVTTPAVSEIVTVGTAPVSEKPTDAPVNEVPSLNVEEKDVTTTVAEPYPTKEVESADLPLGQREVSQAGQEGVRTIVTRQYLVDGKVENTEEISNTITKEAVPQIIKVGTKPISTNADHAPVEPEKGTLDLEPLHQLVEEAESIQKTHQYFNDTTADQESYKQAVANAQALFEASHASQEQVDSLKKALETAKKNLDGQPVDKKTLGVEFDMKDVTQSTVAYQYADEQAKLRYRRALDQAKLVLDNPFANQALVDQVRTDLEAARQALDGVKRKPTLSLVRVEKEEDKRQVSLSYHLTDATASYQSAKAQLYKGETLIKEVDLVDLAQKLTLDDLDYYTPYTLKTVMKYDLGQGEQTSIEDQRPVQLDYKKVEIKDIDRIELYGKDGSHYRRYLSLSEVPSDLNNYYVRIQSDKFKDMLLPVSKVTDKGNAYSVTVSADQLVEGEGDHYRSDYSFDLPKTPLSREGVYTSFKALIEAMKSNPTGNFKLGADVSADEIQLEQSATSYVPEEFSGSLTSRVDGKDYTIYNLAKPLFATLKNATIQQLTLKSAAVTGKDSIGVLASNAQNATITDVSVSGSLSGNKHIGGLVGVAQNTKLTNVAFKGSITSTQDGGQEYNIGGLVGNFHGNQSLAQKSQADVSIQVTGRNGDQRVGGLIGRLQNGARLETSYVSGSIQNGGHSGQVGGAIGSTWNNGQVRNVLTGVKVQNGHAMTGDPYPEASVRDSYVLEGTTANRKDERFVRSISDADAQAKRQSFGITSNLTDQEPLQQTYQHQTDYSRVRGAQESRKQAYENVEKLLPFYNKDFIVHTANQLAEDDKLNKVALLDVVPMKDETLITDINSHKGEINRLMLHYADKTIAYLDLTYKGDFANGQIAEYSIADKNLLYTPEVFLSDYQSIKESVLDELKSVTYDSAAVRKVLGIGETASLDDLYLEKAFEQIKAELGQELLKVLSVDKSINTLGPAVADAISQKILQNKEAFMLGLTYLNRWYNVNYGTFNTKDLSAYKFDFFGNQAASTLDTIIALGNSGMGNLRAQNNFNAYRQSLAKEKGKGDLFAYLESLRELFLPNKTNSEWFKENTKAYIVEARSSLPEIQAKQDNADRKSKYTIKVYDRLTQGDWGFKQMVLQLLTLPERDVYIISNMSTIAFGSFGGYRKEGGRVLSGEELHRHVEKLVDQSAEWQRNHYDMWYNILSPNRKDTLFRRVIVTDGFFLYNDKGQQYWAPRNDKTSVAMYNFFGPAGKYHGDNGLGAFANGYEVFYVYDQMLGASGTMVYTHEMTHNSDGSIYFEGHGRREGEGPESFATGMLESVTNVSEKGLVLNSFYQGDKDSTTRYHTYDPVARFSSADALRDYMHGVFDVLNLLDYVEGDIVTGVLTDQQKMKWYRKAENYNFEKTSYGKQAHADDRIVPITAEEAAKLKSVDDLVDHNIIGRRDGWDRANFGRNGYYVINMFASFYAALDNPTGAPGGLMFRRRAYELLGDKGYQQGFVPYVSGQYAGQALKEGHKTYSIWNRGDVGVVGDDLVFKNLYGSQYESWKDLKKAMLNERYNKAQNFLRPITIEFEAGKLDSKRQITISSYEELQDYMYLAVLADASAKNIDRALSDSSKSSVAQLKYRIFNAYLRATDDFRQSIFER</sequence>
<evidence type="ECO:0000313" key="7">
    <source>
        <dbReference type="EMBL" id="ORO62064.1"/>
    </source>
</evidence>
<feature type="domain" description="G5" evidence="6">
    <location>
        <begin position="640"/>
        <end position="720"/>
    </location>
</feature>
<dbReference type="PROSITE" id="PS51109">
    <property type="entry name" value="G5"/>
    <property type="match status" value="5"/>
</dbReference>
<dbReference type="Proteomes" id="UP000193121">
    <property type="component" value="Unassembled WGS sequence"/>
</dbReference>
<feature type="domain" description="G5" evidence="6">
    <location>
        <begin position="450"/>
        <end position="530"/>
    </location>
</feature>
<dbReference type="Pfam" id="PF05342">
    <property type="entry name" value="Peptidase_M26_N"/>
    <property type="match status" value="1"/>
</dbReference>
<dbReference type="RefSeq" id="WP_084944150.1">
    <property type="nucleotide sequence ID" value="NZ_NCUO01000010.1"/>
</dbReference>
<keyword evidence="5" id="KW-1133">Transmembrane helix</keyword>
<evidence type="ECO:0000256" key="4">
    <source>
        <dbReference type="SAM" id="MobiDB-lite"/>
    </source>
</evidence>
<dbReference type="Gene3D" id="2.160.20.110">
    <property type="match status" value="1"/>
</dbReference>
<dbReference type="GO" id="GO:0016020">
    <property type="term" value="C:membrane"/>
    <property type="evidence" value="ECO:0007669"/>
    <property type="project" value="InterPro"/>
</dbReference>
<dbReference type="InterPro" id="IPR005877">
    <property type="entry name" value="YSIRK_signal_dom"/>
</dbReference>
<keyword evidence="1" id="KW-0645">Protease</keyword>
<feature type="domain" description="G5" evidence="6">
    <location>
        <begin position="249"/>
        <end position="329"/>
    </location>
</feature>
<dbReference type="GO" id="GO:0005576">
    <property type="term" value="C:extracellular region"/>
    <property type="evidence" value="ECO:0007669"/>
    <property type="project" value="InterPro"/>
</dbReference>
<dbReference type="InterPro" id="IPR009063">
    <property type="entry name" value="Ig/albumin-bd_sf"/>
</dbReference>
<dbReference type="SMART" id="SM01208">
    <property type="entry name" value="G5"/>
    <property type="match status" value="5"/>
</dbReference>
<evidence type="ECO:0000256" key="1">
    <source>
        <dbReference type="ARBA" id="ARBA00022670"/>
    </source>
</evidence>
<dbReference type="EMBL" id="NCUO01000010">
    <property type="protein sequence ID" value="ORO62064.1"/>
    <property type="molecule type" value="Genomic_DNA"/>
</dbReference>
<dbReference type="Gene3D" id="2.20.230.10">
    <property type="entry name" value="Resuscitation-promoting factor rpfb"/>
    <property type="match status" value="5"/>
</dbReference>
<dbReference type="InterPro" id="IPR011098">
    <property type="entry name" value="G5_dom"/>
</dbReference>
<evidence type="ECO:0000256" key="2">
    <source>
        <dbReference type="ARBA" id="ARBA00022729"/>
    </source>
</evidence>
<keyword evidence="5" id="KW-0472">Membrane</keyword>
<name>A0A1X1HMQ6_STROR</name>
<feature type="transmembrane region" description="Helical" evidence="5">
    <location>
        <begin position="140"/>
        <end position="161"/>
    </location>
</feature>
<reference evidence="7 8" key="1">
    <citation type="journal article" date="2016" name="Eur. J. Clin. Microbiol. Infect. Dis.">
        <title>Whole genome sequencing as a tool for phylogenetic analysis of clinical strains of Mitis group streptococci.</title>
        <authorList>
            <person name="Rasmussen L.H."/>
            <person name="Dargis R."/>
            <person name="Hojholt K."/>
            <person name="Christensen J.J."/>
            <person name="Skovgaard O."/>
            <person name="Justesen U.S."/>
            <person name="Rosenvinge F.S."/>
            <person name="Moser C."/>
            <person name="Lukjancenko O."/>
            <person name="Rasmussen S."/>
            <person name="Nielsen X.C."/>
        </authorList>
    </citation>
    <scope>NUCLEOTIDE SEQUENCE [LARGE SCALE GENOMIC DNA]</scope>
    <source>
        <strain evidence="7 8">OD_336064_07</strain>
    </source>
</reference>